<dbReference type="GO" id="GO:0009432">
    <property type="term" value="P:SOS response"/>
    <property type="evidence" value="ECO:0007669"/>
    <property type="project" value="UniProtKB-UniRule"/>
</dbReference>
<evidence type="ECO:0000256" key="9">
    <source>
        <dbReference type="ARBA" id="ARBA00023163"/>
    </source>
</evidence>
<dbReference type="InterPro" id="IPR050077">
    <property type="entry name" value="LexA_repressor"/>
</dbReference>
<dbReference type="AlphaFoldDB" id="A0A1F7U4H5"/>
<comment type="similarity">
    <text evidence="1 12 13">Belongs to the peptidase S24 family.</text>
</comment>
<dbReference type="Pfam" id="PF00717">
    <property type="entry name" value="Peptidase_S24"/>
    <property type="match status" value="1"/>
</dbReference>
<dbReference type="HAMAP" id="MF_00015">
    <property type="entry name" value="LexA"/>
    <property type="match status" value="1"/>
</dbReference>
<reference evidence="16 17" key="1">
    <citation type="journal article" date="2016" name="Nat. Commun.">
        <title>Thousands of microbial genomes shed light on interconnected biogeochemical processes in an aquifer system.</title>
        <authorList>
            <person name="Anantharaman K."/>
            <person name="Brown C.T."/>
            <person name="Hug L.A."/>
            <person name="Sharon I."/>
            <person name="Castelle C.J."/>
            <person name="Probst A.J."/>
            <person name="Thomas B.C."/>
            <person name="Singh A."/>
            <person name="Wilkins M.J."/>
            <person name="Karaoz U."/>
            <person name="Brodie E.L."/>
            <person name="Williams K.H."/>
            <person name="Hubbard S.S."/>
            <person name="Banfield J.F."/>
        </authorList>
    </citation>
    <scope>NUCLEOTIDE SEQUENCE [LARGE SCALE GENOMIC DNA]</scope>
</reference>
<feature type="active site" description="For autocatalytic cleavage activity" evidence="12">
    <location>
        <position position="161"/>
    </location>
</feature>
<accession>A0A1F7U4H5</accession>
<feature type="domain" description="LexA repressor DNA-binding" evidence="15">
    <location>
        <begin position="1"/>
        <end position="64"/>
    </location>
</feature>
<evidence type="ECO:0000259" key="14">
    <source>
        <dbReference type="Pfam" id="PF00717"/>
    </source>
</evidence>
<dbReference type="EMBL" id="MGEA01000068">
    <property type="protein sequence ID" value="OGL73155.1"/>
    <property type="molecule type" value="Genomic_DNA"/>
</dbReference>
<organism evidence="16 17">
    <name type="scientific">Candidatus Uhrbacteria bacterium RIFCSPHIGHO2_02_FULL_60_10</name>
    <dbReference type="NCBI Taxonomy" id="1802392"/>
    <lineage>
        <taxon>Bacteria</taxon>
        <taxon>Candidatus Uhriibacteriota</taxon>
    </lineage>
</organism>
<dbReference type="SUPFAM" id="SSF46785">
    <property type="entry name" value="Winged helix' DNA-binding domain"/>
    <property type="match status" value="1"/>
</dbReference>
<dbReference type="InterPro" id="IPR006199">
    <property type="entry name" value="LexA_DNA-bd_dom"/>
</dbReference>
<dbReference type="InterPro" id="IPR006200">
    <property type="entry name" value="LexA"/>
</dbReference>
<evidence type="ECO:0000256" key="7">
    <source>
        <dbReference type="ARBA" id="ARBA00023015"/>
    </source>
</evidence>
<evidence type="ECO:0000259" key="15">
    <source>
        <dbReference type="Pfam" id="PF01726"/>
    </source>
</evidence>
<dbReference type="CDD" id="cd06529">
    <property type="entry name" value="S24_LexA-like"/>
    <property type="match status" value="1"/>
</dbReference>
<name>A0A1F7U4H5_9BACT</name>
<dbReference type="GO" id="GO:0006281">
    <property type="term" value="P:DNA repair"/>
    <property type="evidence" value="ECO:0007669"/>
    <property type="project" value="UniProtKB-UniRule"/>
</dbReference>
<dbReference type="GO" id="GO:0003677">
    <property type="term" value="F:DNA binding"/>
    <property type="evidence" value="ECO:0007669"/>
    <property type="project" value="UniProtKB-UniRule"/>
</dbReference>
<feature type="DNA-binding region" description="H-T-H motif" evidence="12">
    <location>
        <begin position="28"/>
        <end position="48"/>
    </location>
</feature>
<dbReference type="Pfam" id="PF01726">
    <property type="entry name" value="LexA_DNA_bind"/>
    <property type="match status" value="1"/>
</dbReference>
<comment type="function">
    <text evidence="12">Represses a number of genes involved in the response to DNA damage (SOS response), including recA and lexA. In the presence of single-stranded DNA, RecA interacts with LexA causing an autocatalytic cleavage which disrupts the DNA-binding part of LexA, leading to derepression of the SOS regulon and eventually DNA repair.</text>
</comment>
<comment type="catalytic activity">
    <reaction evidence="12">
        <text>Hydrolysis of Ala-|-Gly bond in repressor LexA.</text>
        <dbReference type="EC" id="3.4.21.88"/>
    </reaction>
</comment>
<evidence type="ECO:0000256" key="4">
    <source>
        <dbReference type="ARBA" id="ARBA00022763"/>
    </source>
</evidence>
<keyword evidence="11 12" id="KW-0742">SOS response</keyword>
<dbReference type="GO" id="GO:0045892">
    <property type="term" value="P:negative regulation of DNA-templated transcription"/>
    <property type="evidence" value="ECO:0007669"/>
    <property type="project" value="UniProtKB-UniRule"/>
</dbReference>
<dbReference type="NCBIfam" id="TIGR00498">
    <property type="entry name" value="lexA"/>
    <property type="match status" value="1"/>
</dbReference>
<keyword evidence="8 12" id="KW-0238">DNA-binding</keyword>
<dbReference type="InterPro" id="IPR039418">
    <property type="entry name" value="LexA-like"/>
</dbReference>
<dbReference type="PANTHER" id="PTHR33516:SF2">
    <property type="entry name" value="LEXA REPRESSOR-RELATED"/>
    <property type="match status" value="1"/>
</dbReference>
<evidence type="ECO:0000313" key="17">
    <source>
        <dbReference type="Proteomes" id="UP000177088"/>
    </source>
</evidence>
<comment type="caution">
    <text evidence="16">The sequence shown here is derived from an EMBL/GenBank/DDBJ whole genome shotgun (WGS) entry which is preliminary data.</text>
</comment>
<feature type="domain" description="Peptidase S24/S26A/S26B/S26C" evidence="14">
    <location>
        <begin position="82"/>
        <end position="193"/>
    </location>
</feature>
<protein>
    <recommendedName>
        <fullName evidence="12">LexA repressor</fullName>
        <ecNumber evidence="12">3.4.21.88</ecNumber>
    </recommendedName>
</protein>
<dbReference type="PANTHER" id="PTHR33516">
    <property type="entry name" value="LEXA REPRESSOR"/>
    <property type="match status" value="1"/>
</dbReference>
<keyword evidence="7 12" id="KW-0805">Transcription regulation</keyword>
<keyword evidence="5 12" id="KW-0378">Hydrolase</keyword>
<dbReference type="Gene3D" id="1.10.10.10">
    <property type="entry name" value="Winged helix-like DNA-binding domain superfamily/Winged helix DNA-binding domain"/>
    <property type="match status" value="1"/>
</dbReference>
<keyword evidence="10 12" id="KW-0234">DNA repair</keyword>
<evidence type="ECO:0000313" key="16">
    <source>
        <dbReference type="EMBL" id="OGL73155.1"/>
    </source>
</evidence>
<feature type="active site" description="For autocatalytic cleavage activity" evidence="12">
    <location>
        <position position="123"/>
    </location>
</feature>
<proteinExistence type="inferred from homology"/>
<dbReference type="GO" id="GO:0006508">
    <property type="term" value="P:proteolysis"/>
    <property type="evidence" value="ECO:0007669"/>
    <property type="project" value="InterPro"/>
</dbReference>
<dbReference type="GO" id="GO:0006260">
    <property type="term" value="P:DNA replication"/>
    <property type="evidence" value="ECO:0007669"/>
    <property type="project" value="UniProtKB-UniRule"/>
</dbReference>
<evidence type="ECO:0000256" key="3">
    <source>
        <dbReference type="ARBA" id="ARBA00022705"/>
    </source>
</evidence>
<sequence length="201" mass="21860">MEPLTKRQSDILKFLTEYSDANGYPPTYREIGEQLGISSTATVHEHVKNLEAKGYLSCRGDVARSIEISAAAMSRATAAMLPLIGIITAGEPIEAVETPESVAVPSDLAGEGDCYALRVKGDSMIEDGIHSGDLVIVEKNDSPPDGAIVVALVGGTHATLKRIYRERNRVRLQPANRTMKPIYVRDVIVQGRVRGLVRSYR</sequence>
<dbReference type="GO" id="GO:0004252">
    <property type="term" value="F:serine-type endopeptidase activity"/>
    <property type="evidence" value="ECO:0007669"/>
    <property type="project" value="UniProtKB-UniRule"/>
</dbReference>
<keyword evidence="3 12" id="KW-0235">DNA replication</keyword>
<evidence type="ECO:0000256" key="1">
    <source>
        <dbReference type="ARBA" id="ARBA00007484"/>
    </source>
</evidence>
<evidence type="ECO:0000256" key="6">
    <source>
        <dbReference type="ARBA" id="ARBA00022813"/>
    </source>
</evidence>
<dbReference type="Gene3D" id="2.10.109.10">
    <property type="entry name" value="Umud Fragment, subunit A"/>
    <property type="match status" value="1"/>
</dbReference>
<keyword evidence="9 12" id="KW-0804">Transcription</keyword>
<feature type="site" description="Cleavage; by autolysis" evidence="12">
    <location>
        <begin position="89"/>
        <end position="90"/>
    </location>
</feature>
<dbReference type="EC" id="3.4.21.88" evidence="12"/>
<evidence type="ECO:0000256" key="13">
    <source>
        <dbReference type="RuleBase" id="RU003991"/>
    </source>
</evidence>
<keyword evidence="2 12" id="KW-0678">Repressor</keyword>
<comment type="subunit">
    <text evidence="12">Homodimer.</text>
</comment>
<evidence type="ECO:0000256" key="11">
    <source>
        <dbReference type="ARBA" id="ARBA00023236"/>
    </source>
</evidence>
<evidence type="ECO:0000256" key="8">
    <source>
        <dbReference type="ARBA" id="ARBA00023125"/>
    </source>
</evidence>
<gene>
    <name evidence="12" type="primary">lexA</name>
    <name evidence="16" type="ORF">A3C96_01535</name>
</gene>
<dbReference type="InterPro" id="IPR006197">
    <property type="entry name" value="Peptidase_S24_LexA"/>
</dbReference>
<keyword evidence="4 12" id="KW-0227">DNA damage</keyword>
<evidence type="ECO:0000256" key="10">
    <source>
        <dbReference type="ARBA" id="ARBA00023204"/>
    </source>
</evidence>
<dbReference type="PRINTS" id="PR00726">
    <property type="entry name" value="LEXASERPTASE"/>
</dbReference>
<dbReference type="InterPro" id="IPR015927">
    <property type="entry name" value="Peptidase_S24_S26A/B/C"/>
</dbReference>
<dbReference type="InterPro" id="IPR036286">
    <property type="entry name" value="LexA/Signal_pep-like_sf"/>
</dbReference>
<dbReference type="SUPFAM" id="SSF51306">
    <property type="entry name" value="LexA/Signal peptidase"/>
    <property type="match status" value="1"/>
</dbReference>
<keyword evidence="6 12" id="KW-0068">Autocatalytic cleavage</keyword>
<evidence type="ECO:0000256" key="12">
    <source>
        <dbReference type="HAMAP-Rule" id="MF_00015"/>
    </source>
</evidence>
<dbReference type="InterPro" id="IPR036390">
    <property type="entry name" value="WH_DNA-bd_sf"/>
</dbReference>
<dbReference type="InterPro" id="IPR036388">
    <property type="entry name" value="WH-like_DNA-bd_sf"/>
</dbReference>
<evidence type="ECO:0000256" key="2">
    <source>
        <dbReference type="ARBA" id="ARBA00022491"/>
    </source>
</evidence>
<evidence type="ECO:0000256" key="5">
    <source>
        <dbReference type="ARBA" id="ARBA00022801"/>
    </source>
</evidence>
<dbReference type="Proteomes" id="UP000177088">
    <property type="component" value="Unassembled WGS sequence"/>
</dbReference>